<dbReference type="InterPro" id="IPR035898">
    <property type="entry name" value="TAZ_dom_sf"/>
</dbReference>
<keyword evidence="1 4" id="KW-0479">Metal-binding</keyword>
<evidence type="ECO:0000256" key="1">
    <source>
        <dbReference type="ARBA" id="ARBA00022723"/>
    </source>
</evidence>
<feature type="zinc finger region" description="TAZ-type" evidence="4">
    <location>
        <begin position="33"/>
        <end position="86"/>
    </location>
</feature>
<dbReference type="SUPFAM" id="SSF57933">
    <property type="entry name" value="TAZ domain"/>
    <property type="match status" value="1"/>
</dbReference>
<keyword evidence="7" id="KW-1185">Reference proteome</keyword>
<feature type="domain" description="TAZ-type" evidence="5">
    <location>
        <begin position="33"/>
        <end position="86"/>
    </location>
</feature>
<gene>
    <name evidence="6" type="ORF">TNCT_477131</name>
</gene>
<accession>A0A8X6IBH4</accession>
<dbReference type="Gene3D" id="1.20.1020.10">
    <property type="entry name" value="TAZ domain"/>
    <property type="match status" value="1"/>
</dbReference>
<dbReference type="EMBL" id="BMAO01033699">
    <property type="protein sequence ID" value="GFQ91277.1"/>
    <property type="molecule type" value="Genomic_DNA"/>
</dbReference>
<keyword evidence="3 4" id="KW-0862">Zinc</keyword>
<evidence type="ECO:0000256" key="2">
    <source>
        <dbReference type="ARBA" id="ARBA00022771"/>
    </source>
</evidence>
<comment type="caution">
    <text evidence="6">The sequence shown here is derived from an EMBL/GenBank/DDBJ whole genome shotgun (WGS) entry which is preliminary data.</text>
</comment>
<dbReference type="Proteomes" id="UP000887116">
    <property type="component" value="Unassembled WGS sequence"/>
</dbReference>
<dbReference type="GO" id="GO:0008270">
    <property type="term" value="F:zinc ion binding"/>
    <property type="evidence" value="ECO:0007669"/>
    <property type="project" value="UniProtKB-KW"/>
</dbReference>
<dbReference type="InterPro" id="IPR000197">
    <property type="entry name" value="Znf_TAZ"/>
</dbReference>
<proteinExistence type="predicted"/>
<evidence type="ECO:0000256" key="4">
    <source>
        <dbReference type="PROSITE-ProRule" id="PRU00203"/>
    </source>
</evidence>
<name>A0A8X6IBH4_TRICU</name>
<dbReference type="AlphaFoldDB" id="A0A8X6IBH4"/>
<organism evidence="6 7">
    <name type="scientific">Trichonephila clavata</name>
    <name type="common">Joro spider</name>
    <name type="synonym">Nephila clavata</name>
    <dbReference type="NCBI Taxonomy" id="2740835"/>
    <lineage>
        <taxon>Eukaryota</taxon>
        <taxon>Metazoa</taxon>
        <taxon>Ecdysozoa</taxon>
        <taxon>Arthropoda</taxon>
        <taxon>Chelicerata</taxon>
        <taxon>Arachnida</taxon>
        <taxon>Araneae</taxon>
        <taxon>Araneomorphae</taxon>
        <taxon>Entelegynae</taxon>
        <taxon>Araneoidea</taxon>
        <taxon>Nephilidae</taxon>
        <taxon>Trichonephila</taxon>
    </lineage>
</organism>
<evidence type="ECO:0000313" key="7">
    <source>
        <dbReference type="Proteomes" id="UP000887116"/>
    </source>
</evidence>
<keyword evidence="2 4" id="KW-0863">Zinc-finger</keyword>
<dbReference type="PROSITE" id="PS50134">
    <property type="entry name" value="ZF_TAZ"/>
    <property type="match status" value="1"/>
</dbReference>
<evidence type="ECO:0000256" key="3">
    <source>
        <dbReference type="ARBA" id="ARBA00022833"/>
    </source>
</evidence>
<dbReference type="OrthoDB" id="7555268at2759"/>
<sequence>MESSYLPVAQSTSNDRNVADCIGGGNDVLSLSTSGAPTSAHYQLTFLLHADNCQSNKNQSSGEVRSCSLPNCSTVKPVLSHMITCH</sequence>
<reference evidence="6" key="1">
    <citation type="submission" date="2020-07" db="EMBL/GenBank/DDBJ databases">
        <title>Multicomponent nature underlies the extraordinary mechanical properties of spider dragline silk.</title>
        <authorList>
            <person name="Kono N."/>
            <person name="Nakamura H."/>
            <person name="Mori M."/>
            <person name="Yoshida Y."/>
            <person name="Ohtoshi R."/>
            <person name="Malay A.D."/>
            <person name="Moran D.A.P."/>
            <person name="Tomita M."/>
            <person name="Numata K."/>
            <person name="Arakawa K."/>
        </authorList>
    </citation>
    <scope>NUCLEOTIDE SEQUENCE</scope>
</reference>
<protein>
    <recommendedName>
        <fullName evidence="5">TAZ-type domain-containing protein</fullName>
    </recommendedName>
</protein>
<dbReference type="Pfam" id="PF02135">
    <property type="entry name" value="zf-TAZ"/>
    <property type="match status" value="1"/>
</dbReference>
<evidence type="ECO:0000259" key="5">
    <source>
        <dbReference type="PROSITE" id="PS50134"/>
    </source>
</evidence>
<evidence type="ECO:0000313" key="6">
    <source>
        <dbReference type="EMBL" id="GFQ91277.1"/>
    </source>
</evidence>